<accession>A0A370TPJ4</accession>
<evidence type="ECO:0000313" key="2">
    <source>
        <dbReference type="EMBL" id="RDL37440.1"/>
    </source>
</evidence>
<dbReference type="InterPro" id="IPR011051">
    <property type="entry name" value="RmlC_Cupin_sf"/>
</dbReference>
<dbReference type="Proteomes" id="UP000254866">
    <property type="component" value="Unassembled WGS sequence"/>
</dbReference>
<feature type="domain" description="Cupin type-2" evidence="1">
    <location>
        <begin position="80"/>
        <end position="145"/>
    </location>
</feature>
<dbReference type="Gene3D" id="2.60.120.10">
    <property type="entry name" value="Jelly Rolls"/>
    <property type="match status" value="1"/>
</dbReference>
<name>A0A370TPJ4_9HELO</name>
<dbReference type="InterPro" id="IPR013096">
    <property type="entry name" value="Cupin_2"/>
</dbReference>
<dbReference type="EMBL" id="NPIC01000003">
    <property type="protein sequence ID" value="RDL37440.1"/>
    <property type="molecule type" value="Genomic_DNA"/>
</dbReference>
<dbReference type="PANTHER" id="PTHR36156">
    <property type="entry name" value="SLR2101 PROTEIN"/>
    <property type="match status" value="1"/>
</dbReference>
<dbReference type="Pfam" id="PF07883">
    <property type="entry name" value="Cupin_2"/>
    <property type="match status" value="1"/>
</dbReference>
<reference evidence="2 3" key="1">
    <citation type="journal article" date="2018" name="IMA Fungus">
        <title>IMA Genome-F 9: Draft genome sequence of Annulohypoxylon stygium, Aspergillus mulundensis, Berkeleyomyces basicola (syn. Thielaviopsis basicola), Ceratocystis smalleyi, two Cercospora beticola strains, Coleophoma cylindrospora, Fusarium fracticaudum, Phialophora cf. hyalina, and Morchella septimelata.</title>
        <authorList>
            <person name="Wingfield B.D."/>
            <person name="Bills G.F."/>
            <person name="Dong Y."/>
            <person name="Huang W."/>
            <person name="Nel W.J."/>
            <person name="Swalarsk-Parry B.S."/>
            <person name="Vaghefi N."/>
            <person name="Wilken P.M."/>
            <person name="An Z."/>
            <person name="de Beer Z.W."/>
            <person name="De Vos L."/>
            <person name="Chen L."/>
            <person name="Duong T.A."/>
            <person name="Gao Y."/>
            <person name="Hammerbacher A."/>
            <person name="Kikkert J.R."/>
            <person name="Li Y."/>
            <person name="Li H."/>
            <person name="Li K."/>
            <person name="Li Q."/>
            <person name="Liu X."/>
            <person name="Ma X."/>
            <person name="Naidoo K."/>
            <person name="Pethybridge S.J."/>
            <person name="Sun J."/>
            <person name="Steenkamp E.T."/>
            <person name="van der Nest M.A."/>
            <person name="van Wyk S."/>
            <person name="Wingfield M.J."/>
            <person name="Xiong C."/>
            <person name="Yue Q."/>
            <person name="Zhang X."/>
        </authorList>
    </citation>
    <scope>NUCLEOTIDE SEQUENCE [LARGE SCALE GENOMIC DNA]</scope>
    <source>
        <strain evidence="2 3">BP 5553</strain>
    </source>
</reference>
<dbReference type="AlphaFoldDB" id="A0A370TPJ4"/>
<evidence type="ECO:0000313" key="3">
    <source>
        <dbReference type="Proteomes" id="UP000254866"/>
    </source>
</evidence>
<sequence length="169" mass="18344">MSTFLPPPRVVITGHKTDGTSVFTADKTSKPFKPLGQTGTSFNSIHSSPSFPVSNTTPIRDLSTTLPKCPQNGVLFYTTDFAPYSSAPMHRTTTVDYTVILSGEVVVQLDGGMEKVLKAGECIVQRGTNHVWENRTGEWCRAVFVMVASKEIELADGTMLVETQSNGTN</sequence>
<proteinExistence type="predicted"/>
<dbReference type="GeneID" id="43597722"/>
<evidence type="ECO:0000259" key="1">
    <source>
        <dbReference type="Pfam" id="PF07883"/>
    </source>
</evidence>
<dbReference type="STRING" id="2656787.A0A370TPJ4"/>
<gene>
    <name evidence="2" type="ORF">BP5553_04873</name>
</gene>
<dbReference type="InterPro" id="IPR047142">
    <property type="entry name" value="OryJ/VirC-like"/>
</dbReference>
<dbReference type="InterPro" id="IPR014710">
    <property type="entry name" value="RmlC-like_jellyroll"/>
</dbReference>
<organism evidence="2 3">
    <name type="scientific">Venustampulla echinocandica</name>
    <dbReference type="NCBI Taxonomy" id="2656787"/>
    <lineage>
        <taxon>Eukaryota</taxon>
        <taxon>Fungi</taxon>
        <taxon>Dikarya</taxon>
        <taxon>Ascomycota</taxon>
        <taxon>Pezizomycotina</taxon>
        <taxon>Leotiomycetes</taxon>
        <taxon>Helotiales</taxon>
        <taxon>Pleuroascaceae</taxon>
        <taxon>Venustampulla</taxon>
    </lineage>
</organism>
<dbReference type="PANTHER" id="PTHR36156:SF2">
    <property type="entry name" value="CUPIN TYPE-2 DOMAIN-CONTAINING PROTEIN"/>
    <property type="match status" value="1"/>
</dbReference>
<dbReference type="OrthoDB" id="5840532at2759"/>
<keyword evidence="3" id="KW-1185">Reference proteome</keyword>
<comment type="caution">
    <text evidence="2">The sequence shown here is derived from an EMBL/GenBank/DDBJ whole genome shotgun (WGS) entry which is preliminary data.</text>
</comment>
<protein>
    <recommendedName>
        <fullName evidence="1">Cupin type-2 domain-containing protein</fullName>
    </recommendedName>
</protein>
<dbReference type="RefSeq" id="XP_031870096.1">
    <property type="nucleotide sequence ID" value="XM_032013496.1"/>
</dbReference>
<dbReference type="SUPFAM" id="SSF51182">
    <property type="entry name" value="RmlC-like cupins"/>
    <property type="match status" value="1"/>
</dbReference>
<dbReference type="CDD" id="cd02231">
    <property type="entry name" value="cupin_BLL6423-like"/>
    <property type="match status" value="1"/>
</dbReference>